<evidence type="ECO:0000313" key="12">
    <source>
        <dbReference type="Proteomes" id="UP000683417"/>
    </source>
</evidence>
<dbReference type="EMBL" id="CAJHIT010000009">
    <property type="protein sequence ID" value="CAD6505234.1"/>
    <property type="molecule type" value="Genomic_DNA"/>
</dbReference>
<evidence type="ECO:0000256" key="8">
    <source>
        <dbReference type="SAM" id="SignalP"/>
    </source>
</evidence>
<feature type="domain" description="Cell wall protein YJL171C/Tos1 N-terminal" evidence="10">
    <location>
        <begin position="50"/>
        <end position="110"/>
    </location>
</feature>
<comment type="catalytic activity">
    <reaction evidence="1">
        <text>Hydrolysis of (1-&gt;3)-beta-D-glucosidic linkages in (1-&gt;3)-beta-D-glucans.</text>
        <dbReference type="EC" id="3.2.1.39"/>
    </reaction>
</comment>
<protein>
    <recommendedName>
        <fullName evidence="3">glucan endo-1,3-beta-D-glucosidase</fullName>
        <ecNumber evidence="3">3.2.1.39</ecNumber>
    </recommendedName>
</protein>
<comment type="caution">
    <text evidence="11">The sequence shown here is derived from an EMBL/GenBank/DDBJ whole genome shotgun (WGS) entry which is preliminary data.</text>
</comment>
<comment type="similarity">
    <text evidence="2">Belongs to the PGA52 family.</text>
</comment>
<keyword evidence="7" id="KW-0961">Cell wall biogenesis/degradation</keyword>
<evidence type="ECO:0000256" key="4">
    <source>
        <dbReference type="ARBA" id="ARBA00022729"/>
    </source>
</evidence>
<dbReference type="GO" id="GO:0042973">
    <property type="term" value="F:glucan endo-1,3-beta-D-glucosidase activity"/>
    <property type="evidence" value="ECO:0007669"/>
    <property type="project" value="UniProtKB-EC"/>
</dbReference>
<evidence type="ECO:0000256" key="1">
    <source>
        <dbReference type="ARBA" id="ARBA00000382"/>
    </source>
</evidence>
<dbReference type="InterPro" id="IPR018807">
    <property type="entry name" value="YJL171C/Tos1_N"/>
</dbReference>
<accession>A0A9W4D717</accession>
<evidence type="ECO:0000259" key="10">
    <source>
        <dbReference type="Pfam" id="PF10290"/>
    </source>
</evidence>
<sequence>MSVVRIAMVALLVALIISAAMLKIVVAIGIDLCALNKTEENGNLFCQPVQAIRYSNVGTNGSYQEIIDMSSDGICTKRLKFYNGSLAPLNEELSLHFRGPIHLMQLATYSTSMPTQDQIFKLHTAVPSASGNLNIVSKNRSIIHESYYRIGYYQAASQTLENMTFLGNFGMWGAGVTDEQYGASVSYINSTSTGGALSPQILANVTIPSDSEVIVMSGKTCQEGDCGYVRPGSVAYHGFGGPNKIFLMEFMMPRDDKRGFNGDMPAIWLLNAQIVRTLQYGKGECSCWRSGCGEFDVAESLSSGSSFLKSTLHINQLAGDSDYIRRPLYAPMKLAVVFNQKFSSIQIQVLSQEFAFSRSISMSAIDELLKKDANSLSQITVI</sequence>
<proteinExistence type="inferred from homology"/>
<dbReference type="PANTHER" id="PTHR31737:SF2">
    <property type="entry name" value="PROTEIN TOS1"/>
    <property type="match status" value="1"/>
</dbReference>
<keyword evidence="5" id="KW-0378">Hydrolase</keyword>
<evidence type="ECO:0000256" key="6">
    <source>
        <dbReference type="ARBA" id="ARBA00023295"/>
    </source>
</evidence>
<organism evidence="11 12">
    <name type="scientific">Blumeria graminis f. sp. triticale</name>
    <dbReference type="NCBI Taxonomy" id="1689686"/>
    <lineage>
        <taxon>Eukaryota</taxon>
        <taxon>Fungi</taxon>
        <taxon>Dikarya</taxon>
        <taxon>Ascomycota</taxon>
        <taxon>Pezizomycotina</taxon>
        <taxon>Leotiomycetes</taxon>
        <taxon>Erysiphales</taxon>
        <taxon>Erysiphaceae</taxon>
        <taxon>Blumeria</taxon>
    </lineage>
</organism>
<feature type="domain" description="Cell wall protein YJL171C/Tos1 C-terminal" evidence="9">
    <location>
        <begin position="146"/>
        <end position="367"/>
    </location>
</feature>
<dbReference type="EC" id="3.2.1.39" evidence="3"/>
<reference evidence="11" key="1">
    <citation type="submission" date="2020-10" db="EMBL/GenBank/DDBJ databases">
        <authorList>
            <person name="Muller C M."/>
        </authorList>
    </citation>
    <scope>NUCLEOTIDE SEQUENCE</scope>
    <source>
        <strain evidence="11">THUN-12</strain>
    </source>
</reference>
<dbReference type="Pfam" id="PF10290">
    <property type="entry name" value="YJL171C_Tos1_N"/>
    <property type="match status" value="1"/>
</dbReference>
<dbReference type="PANTHER" id="PTHR31737">
    <property type="entry name" value="PROTEIN TOS1"/>
    <property type="match status" value="1"/>
</dbReference>
<dbReference type="InterPro" id="IPR018805">
    <property type="entry name" value="YJL171C/Tos1_C"/>
</dbReference>
<feature type="chain" id="PRO_5040719072" description="glucan endo-1,3-beta-D-glucosidase" evidence="8">
    <location>
        <begin position="28"/>
        <end position="382"/>
    </location>
</feature>
<evidence type="ECO:0000259" key="9">
    <source>
        <dbReference type="Pfam" id="PF10287"/>
    </source>
</evidence>
<name>A0A9W4D717_BLUGR</name>
<dbReference type="AlphaFoldDB" id="A0A9W4D717"/>
<dbReference type="GO" id="GO:0009277">
    <property type="term" value="C:fungal-type cell wall"/>
    <property type="evidence" value="ECO:0007669"/>
    <property type="project" value="TreeGrafter"/>
</dbReference>
<evidence type="ECO:0000313" key="11">
    <source>
        <dbReference type="EMBL" id="CAD6505234.1"/>
    </source>
</evidence>
<feature type="signal peptide" evidence="8">
    <location>
        <begin position="1"/>
        <end position="27"/>
    </location>
</feature>
<gene>
    <name evidence="11" type="ORF">BGTH12_LOCUS6592</name>
</gene>
<evidence type="ECO:0000256" key="2">
    <source>
        <dbReference type="ARBA" id="ARBA00006055"/>
    </source>
</evidence>
<dbReference type="Pfam" id="PF10287">
    <property type="entry name" value="YJL171C_Tos1_C"/>
    <property type="match status" value="1"/>
</dbReference>
<evidence type="ECO:0000256" key="7">
    <source>
        <dbReference type="ARBA" id="ARBA00023316"/>
    </source>
</evidence>
<evidence type="ECO:0000256" key="3">
    <source>
        <dbReference type="ARBA" id="ARBA00012780"/>
    </source>
</evidence>
<dbReference type="Proteomes" id="UP000683417">
    <property type="component" value="Unassembled WGS sequence"/>
</dbReference>
<keyword evidence="6" id="KW-0326">Glycosidase</keyword>
<evidence type="ECO:0000256" key="5">
    <source>
        <dbReference type="ARBA" id="ARBA00022801"/>
    </source>
</evidence>
<dbReference type="GO" id="GO:0071555">
    <property type="term" value="P:cell wall organization"/>
    <property type="evidence" value="ECO:0007669"/>
    <property type="project" value="UniProtKB-KW"/>
</dbReference>
<keyword evidence="4 8" id="KW-0732">Signal</keyword>